<gene>
    <name evidence="2" type="ORF">GCM10009639_24690</name>
</gene>
<feature type="transmembrane region" description="Helical" evidence="1">
    <location>
        <begin position="50"/>
        <end position="68"/>
    </location>
</feature>
<dbReference type="SUPFAM" id="SSF103473">
    <property type="entry name" value="MFS general substrate transporter"/>
    <property type="match status" value="1"/>
</dbReference>
<accession>A0ABP4IK93</accession>
<feature type="transmembrane region" description="Helical" evidence="1">
    <location>
        <begin position="75"/>
        <end position="91"/>
    </location>
</feature>
<name>A0ABP4IK93_9ACTN</name>
<keyword evidence="1" id="KW-0472">Membrane</keyword>
<sequence>MRAAGLAAAVAAACGYGLTYLGLGTAGPDQSARLHQRVPSETRATALSVQSLALQLSGALAGLALALLPPGPPRWLLGATALAGAALLWTGRRPEAAPTDRHSQSRRLKIK</sequence>
<evidence type="ECO:0000313" key="3">
    <source>
        <dbReference type="Proteomes" id="UP001499863"/>
    </source>
</evidence>
<dbReference type="Proteomes" id="UP001499863">
    <property type="component" value="Unassembled WGS sequence"/>
</dbReference>
<proteinExistence type="predicted"/>
<evidence type="ECO:0000256" key="1">
    <source>
        <dbReference type="SAM" id="Phobius"/>
    </source>
</evidence>
<evidence type="ECO:0008006" key="4">
    <source>
        <dbReference type="Google" id="ProtNLM"/>
    </source>
</evidence>
<organism evidence="2 3">
    <name type="scientific">Kitasatospora putterlickiae</name>
    <dbReference type="NCBI Taxonomy" id="221725"/>
    <lineage>
        <taxon>Bacteria</taxon>
        <taxon>Bacillati</taxon>
        <taxon>Actinomycetota</taxon>
        <taxon>Actinomycetes</taxon>
        <taxon>Kitasatosporales</taxon>
        <taxon>Streptomycetaceae</taxon>
        <taxon>Kitasatospora</taxon>
    </lineage>
</organism>
<dbReference type="InterPro" id="IPR036259">
    <property type="entry name" value="MFS_trans_sf"/>
</dbReference>
<comment type="caution">
    <text evidence="2">The sequence shown here is derived from an EMBL/GenBank/DDBJ whole genome shotgun (WGS) entry which is preliminary data.</text>
</comment>
<evidence type="ECO:0000313" key="2">
    <source>
        <dbReference type="EMBL" id="GAA1392674.1"/>
    </source>
</evidence>
<keyword evidence="1" id="KW-0812">Transmembrane</keyword>
<reference evidence="3" key="1">
    <citation type="journal article" date="2019" name="Int. J. Syst. Evol. Microbiol.">
        <title>The Global Catalogue of Microorganisms (GCM) 10K type strain sequencing project: providing services to taxonomists for standard genome sequencing and annotation.</title>
        <authorList>
            <consortium name="The Broad Institute Genomics Platform"/>
            <consortium name="The Broad Institute Genome Sequencing Center for Infectious Disease"/>
            <person name="Wu L."/>
            <person name="Ma J."/>
        </authorList>
    </citation>
    <scope>NUCLEOTIDE SEQUENCE [LARGE SCALE GENOMIC DNA]</scope>
    <source>
        <strain evidence="3">JCM 12393</strain>
    </source>
</reference>
<protein>
    <recommendedName>
        <fullName evidence="4">MFS transporter</fullName>
    </recommendedName>
</protein>
<keyword evidence="3" id="KW-1185">Reference proteome</keyword>
<keyword evidence="1" id="KW-1133">Transmembrane helix</keyword>
<dbReference type="EMBL" id="BAAAKJ010000127">
    <property type="protein sequence ID" value="GAA1392674.1"/>
    <property type="molecule type" value="Genomic_DNA"/>
</dbReference>